<keyword evidence="2" id="KW-0238">DNA-binding</keyword>
<feature type="coiled-coil region" evidence="3">
    <location>
        <begin position="353"/>
        <end position="380"/>
    </location>
</feature>
<reference evidence="4" key="2">
    <citation type="submission" date="2020-09" db="EMBL/GenBank/DDBJ databases">
        <authorList>
            <person name="Sun Q."/>
            <person name="Ohkuma M."/>
        </authorList>
    </citation>
    <scope>NUCLEOTIDE SEQUENCE</scope>
    <source>
        <strain evidence="4">JCM 3313</strain>
    </source>
</reference>
<dbReference type="PANTHER" id="PTHR43140:SF1">
    <property type="entry name" value="TYPE I RESTRICTION ENZYME ECOKI SPECIFICITY SUBUNIT"/>
    <property type="match status" value="1"/>
</dbReference>
<protein>
    <recommendedName>
        <fullName evidence="6">Type I restriction enzyme S subunit</fullName>
    </recommendedName>
</protein>
<dbReference type="Proteomes" id="UP000639606">
    <property type="component" value="Unassembled WGS sequence"/>
</dbReference>
<dbReference type="InterPro" id="IPR044946">
    <property type="entry name" value="Restrct_endonuc_typeI_TRD_sf"/>
</dbReference>
<sequence>MSHPLRLKHVLLSSTSGAWGNEATGEDTPVIRSTEIDSDGNLNARYAELRSLTASEKKQTELRKGDLLVVKSSGSDTHLGKVGYVDEKSQGMGFSNFLQRLRFPSVQYSRYYWYLLNSVYIKDQIRYLGTTTTGLQNITGNLLGELRIPKMEVSKQRKIVDFLDTETSAIDQVVRLRRIQLDLLAERERAAIDRILISESDRKIPLSRLCRIQTGIVIDSGRNTEGHELRPYLRVANVKADGLDLTDVKYTLVDRTLAKRTELRNGDVLMTEGGDIDKLGRGTLWSDEIAGCLHQNHIFAVRPGPHISGGYLALLTRTTLARTYFEMTGTKTTKLASTSISKILAFNVPLPPRNEQEQRVQAAEKELSEISRLTTALNKQIDLLIERRQALIMAAVTGQLDAITTPTVH</sequence>
<dbReference type="EMBL" id="BMRG01000029">
    <property type="protein sequence ID" value="GGP85710.1"/>
    <property type="molecule type" value="Genomic_DNA"/>
</dbReference>
<gene>
    <name evidence="4" type="ORF">GCM10010185_69280</name>
</gene>
<dbReference type="GO" id="GO:0003677">
    <property type="term" value="F:DNA binding"/>
    <property type="evidence" value="ECO:0007669"/>
    <property type="project" value="UniProtKB-KW"/>
</dbReference>
<dbReference type="RefSeq" id="WP_189227547.1">
    <property type="nucleotide sequence ID" value="NZ_BMRG01000029.1"/>
</dbReference>
<evidence type="ECO:0000313" key="4">
    <source>
        <dbReference type="EMBL" id="GGP85710.1"/>
    </source>
</evidence>
<dbReference type="CDD" id="cd17253">
    <property type="entry name" value="RMtype1_S_Eco933I-TRD2-CR2_like"/>
    <property type="match status" value="1"/>
</dbReference>
<dbReference type="Gene3D" id="3.90.220.20">
    <property type="entry name" value="DNA methylase specificity domains"/>
    <property type="match status" value="2"/>
</dbReference>
<evidence type="ECO:0000313" key="5">
    <source>
        <dbReference type="Proteomes" id="UP000639606"/>
    </source>
</evidence>
<name>A0A918AU93_9PSEU</name>
<keyword evidence="3" id="KW-0175">Coiled coil</keyword>
<keyword evidence="1" id="KW-0680">Restriction system</keyword>
<dbReference type="GO" id="GO:0009307">
    <property type="term" value="P:DNA restriction-modification system"/>
    <property type="evidence" value="ECO:0007669"/>
    <property type="project" value="UniProtKB-KW"/>
</dbReference>
<accession>A0A918AU93</accession>
<keyword evidence="5" id="KW-1185">Reference proteome</keyword>
<evidence type="ECO:0008006" key="6">
    <source>
        <dbReference type="Google" id="ProtNLM"/>
    </source>
</evidence>
<evidence type="ECO:0000256" key="3">
    <source>
        <dbReference type="SAM" id="Coils"/>
    </source>
</evidence>
<evidence type="ECO:0000256" key="1">
    <source>
        <dbReference type="ARBA" id="ARBA00022747"/>
    </source>
</evidence>
<proteinExistence type="predicted"/>
<dbReference type="AlphaFoldDB" id="A0A918AU93"/>
<evidence type="ECO:0000256" key="2">
    <source>
        <dbReference type="ARBA" id="ARBA00023125"/>
    </source>
</evidence>
<reference evidence="4" key="1">
    <citation type="journal article" date="2014" name="Int. J. Syst. Evol. Microbiol.">
        <title>Complete genome sequence of Corynebacterium casei LMG S-19264T (=DSM 44701T), isolated from a smear-ripened cheese.</title>
        <authorList>
            <consortium name="US DOE Joint Genome Institute (JGI-PGF)"/>
            <person name="Walter F."/>
            <person name="Albersmeier A."/>
            <person name="Kalinowski J."/>
            <person name="Ruckert C."/>
        </authorList>
    </citation>
    <scope>NUCLEOTIDE SEQUENCE</scope>
    <source>
        <strain evidence="4">JCM 3313</strain>
    </source>
</reference>
<comment type="caution">
    <text evidence="4">The sequence shown here is derived from an EMBL/GenBank/DDBJ whole genome shotgun (WGS) entry which is preliminary data.</text>
</comment>
<dbReference type="PANTHER" id="PTHR43140">
    <property type="entry name" value="TYPE-1 RESTRICTION ENZYME ECOKI SPECIFICITY PROTEIN"/>
    <property type="match status" value="1"/>
</dbReference>
<organism evidence="4 5">
    <name type="scientific">Saccharothrix coeruleofusca</name>
    <dbReference type="NCBI Taxonomy" id="33919"/>
    <lineage>
        <taxon>Bacteria</taxon>
        <taxon>Bacillati</taxon>
        <taxon>Actinomycetota</taxon>
        <taxon>Actinomycetes</taxon>
        <taxon>Pseudonocardiales</taxon>
        <taxon>Pseudonocardiaceae</taxon>
        <taxon>Saccharothrix</taxon>
    </lineage>
</organism>
<dbReference type="SUPFAM" id="SSF116734">
    <property type="entry name" value="DNA methylase specificity domain"/>
    <property type="match status" value="2"/>
</dbReference>
<dbReference type="InterPro" id="IPR051212">
    <property type="entry name" value="Type-I_RE_S_subunit"/>
</dbReference>